<evidence type="ECO:0000313" key="1">
    <source>
        <dbReference type="EMBL" id="RIH66726.1"/>
    </source>
</evidence>
<dbReference type="Gene3D" id="1.25.40.290">
    <property type="entry name" value="ARM repeat domains"/>
    <property type="match status" value="1"/>
</dbReference>
<organism evidence="1 2">
    <name type="scientific">Mariniphaga sediminis</name>
    <dbReference type="NCBI Taxonomy" id="1628158"/>
    <lineage>
        <taxon>Bacteria</taxon>
        <taxon>Pseudomonadati</taxon>
        <taxon>Bacteroidota</taxon>
        <taxon>Bacteroidia</taxon>
        <taxon>Marinilabiliales</taxon>
        <taxon>Prolixibacteraceae</taxon>
        <taxon>Mariniphaga</taxon>
    </lineage>
</organism>
<evidence type="ECO:0000313" key="2">
    <source>
        <dbReference type="Proteomes" id="UP000266441"/>
    </source>
</evidence>
<protein>
    <recommendedName>
        <fullName evidence="3">DNA alkylation repair protein</fullName>
    </recommendedName>
</protein>
<dbReference type="OrthoDB" id="9797162at2"/>
<comment type="caution">
    <text evidence="1">The sequence shown here is derived from an EMBL/GenBank/DDBJ whole genome shotgun (WGS) entry which is preliminary data.</text>
</comment>
<dbReference type="EMBL" id="QWET01000002">
    <property type="protein sequence ID" value="RIH66726.1"/>
    <property type="molecule type" value="Genomic_DNA"/>
</dbReference>
<accession>A0A399D5F6</accession>
<dbReference type="RefSeq" id="WP_119348598.1">
    <property type="nucleotide sequence ID" value="NZ_QWET01000002.1"/>
</dbReference>
<dbReference type="AlphaFoldDB" id="A0A399D5F6"/>
<reference evidence="1 2" key="1">
    <citation type="journal article" date="2015" name="Int. J. Syst. Evol. Microbiol.">
        <title>Mariniphaga sediminis sp. nov., isolated from coastal sediment.</title>
        <authorList>
            <person name="Wang F.Q."/>
            <person name="Shen Q.Y."/>
            <person name="Chen G.J."/>
            <person name="Du Z.J."/>
        </authorList>
    </citation>
    <scope>NUCLEOTIDE SEQUENCE [LARGE SCALE GENOMIC DNA]</scope>
    <source>
        <strain evidence="1 2">SY21</strain>
    </source>
</reference>
<gene>
    <name evidence="1" type="ORF">D1164_03770</name>
</gene>
<name>A0A399D5F6_9BACT</name>
<proteinExistence type="predicted"/>
<evidence type="ECO:0008006" key="3">
    <source>
        <dbReference type="Google" id="ProtNLM"/>
    </source>
</evidence>
<keyword evidence="2" id="KW-1185">Reference proteome</keyword>
<dbReference type="InterPro" id="IPR016024">
    <property type="entry name" value="ARM-type_fold"/>
</dbReference>
<dbReference type="InterPro" id="IPR014825">
    <property type="entry name" value="DNA_alkylation"/>
</dbReference>
<sequence>MPEKLKDILFPPEKVKKFAELLQIAYPPFAAEKFVAAVCDKKWPERELKEKMRHTTLCLRKFLPAGFHQAVEILQAIVPKVEGFETIVLPDYVEVYGQDHWDISLPALGVLTKCGTSEFAIRPFLNKNLKKAMEYMYRWAEDEDFRVRRFASEGCRPRLPWGAGVPALKKDPSPIIPILEMLKNDPELFVRKSVANNLNDISKDHPKLVLDLCERWHGKSEGTDWIIKHACRTLLKQGNKRAMLLFGFATPDKIKIENLKLSTSSPKVGEKLLFSFDLELNSAANQKVRLEYILHFVKSSGKTSPKVFQIRESELKKGIHRVEKQHSFANVSTRKHFPGEHKLQIVVNGEVKAEATLNLLQA</sequence>
<dbReference type="Proteomes" id="UP000266441">
    <property type="component" value="Unassembled WGS sequence"/>
</dbReference>
<dbReference type="Pfam" id="PF08713">
    <property type="entry name" value="DNA_alkylation"/>
    <property type="match status" value="1"/>
</dbReference>
<dbReference type="SUPFAM" id="SSF48371">
    <property type="entry name" value="ARM repeat"/>
    <property type="match status" value="1"/>
</dbReference>